<dbReference type="NCBIfam" id="TIGR00254">
    <property type="entry name" value="GGDEF"/>
    <property type="match status" value="1"/>
</dbReference>
<dbReference type="PANTHER" id="PTHR46663">
    <property type="entry name" value="DIGUANYLATE CYCLASE DGCT-RELATED"/>
    <property type="match status" value="1"/>
</dbReference>
<dbReference type="GO" id="GO:0006355">
    <property type="term" value="P:regulation of DNA-templated transcription"/>
    <property type="evidence" value="ECO:0007669"/>
    <property type="project" value="InterPro"/>
</dbReference>
<dbReference type="SUPFAM" id="SSF55785">
    <property type="entry name" value="PYP-like sensor domain (PAS domain)"/>
    <property type="match status" value="1"/>
</dbReference>
<keyword evidence="1" id="KW-0812">Transmembrane</keyword>
<dbReference type="Gene3D" id="3.30.70.270">
    <property type="match status" value="1"/>
</dbReference>
<dbReference type="InterPro" id="IPR052163">
    <property type="entry name" value="DGC-Regulatory_Protein"/>
</dbReference>
<keyword evidence="1" id="KW-1133">Transmembrane helix</keyword>
<dbReference type="InterPro" id="IPR043128">
    <property type="entry name" value="Rev_trsase/Diguanyl_cyclase"/>
</dbReference>
<dbReference type="InterPro" id="IPR001610">
    <property type="entry name" value="PAC"/>
</dbReference>
<dbReference type="AlphaFoldDB" id="A0A857DN46"/>
<dbReference type="FunFam" id="3.30.70.270:FF:000001">
    <property type="entry name" value="Diguanylate cyclase domain protein"/>
    <property type="match status" value="1"/>
</dbReference>
<dbReference type="InterPro" id="IPR029787">
    <property type="entry name" value="Nucleotide_cyclase"/>
</dbReference>
<dbReference type="SUPFAM" id="SSF55073">
    <property type="entry name" value="Nucleotide cyclase"/>
    <property type="match status" value="1"/>
</dbReference>
<keyword evidence="1" id="KW-0472">Membrane</keyword>
<dbReference type="InterPro" id="IPR035965">
    <property type="entry name" value="PAS-like_dom_sf"/>
</dbReference>
<dbReference type="EMBL" id="CP046996">
    <property type="protein sequence ID" value="QHA01842.1"/>
    <property type="molecule type" value="Genomic_DNA"/>
</dbReference>
<name>A0A857DN46_9FIRM</name>
<evidence type="ECO:0000313" key="5">
    <source>
        <dbReference type="EMBL" id="QHA01842.1"/>
    </source>
</evidence>
<dbReference type="Gene3D" id="3.30.450.20">
    <property type="entry name" value="PAS domain"/>
    <property type="match status" value="1"/>
</dbReference>
<dbReference type="InterPro" id="IPR000160">
    <property type="entry name" value="GGDEF_dom"/>
</dbReference>
<reference evidence="5 6" key="1">
    <citation type="submission" date="2019-12" db="EMBL/GenBank/DDBJ databases">
        <title>Sequence classification of anaerobic respiratory reductive dehalogenases: First we see many, then we see few.</title>
        <authorList>
            <person name="Molenda O."/>
            <person name="Puentes Jacome L.A."/>
            <person name="Cao X."/>
            <person name="Nesbo C.L."/>
            <person name="Tang S."/>
            <person name="Morson N."/>
            <person name="Patron J."/>
            <person name="Lomheim L."/>
            <person name="Wishart D.S."/>
            <person name="Edwards E.A."/>
        </authorList>
    </citation>
    <scope>NUCLEOTIDE SEQUENCE [LARGE SCALE GENOMIC DNA]</scope>
    <source>
        <strain evidence="5 6">12DCA</strain>
    </source>
</reference>
<dbReference type="Pfam" id="PF00989">
    <property type="entry name" value="PAS"/>
    <property type="match status" value="1"/>
</dbReference>
<dbReference type="NCBIfam" id="TIGR00229">
    <property type="entry name" value="sensory_box"/>
    <property type="match status" value="1"/>
</dbReference>
<dbReference type="PROSITE" id="PS50112">
    <property type="entry name" value="PAS"/>
    <property type="match status" value="1"/>
</dbReference>
<dbReference type="PANTHER" id="PTHR46663:SF4">
    <property type="entry name" value="DIGUANYLATE CYCLASE DGCT-RELATED"/>
    <property type="match status" value="1"/>
</dbReference>
<organism evidence="5 6">
    <name type="scientific">Dehalobacter restrictus</name>
    <dbReference type="NCBI Taxonomy" id="55583"/>
    <lineage>
        <taxon>Bacteria</taxon>
        <taxon>Bacillati</taxon>
        <taxon>Bacillota</taxon>
        <taxon>Clostridia</taxon>
        <taxon>Eubacteriales</taxon>
        <taxon>Desulfitobacteriaceae</taxon>
        <taxon>Dehalobacter</taxon>
    </lineage>
</organism>
<evidence type="ECO:0000259" key="3">
    <source>
        <dbReference type="PROSITE" id="PS50113"/>
    </source>
</evidence>
<dbReference type="InterPro" id="IPR000700">
    <property type="entry name" value="PAS-assoc_C"/>
</dbReference>
<evidence type="ECO:0000259" key="4">
    <source>
        <dbReference type="PROSITE" id="PS50887"/>
    </source>
</evidence>
<evidence type="ECO:0000256" key="1">
    <source>
        <dbReference type="SAM" id="Phobius"/>
    </source>
</evidence>
<evidence type="ECO:0000259" key="2">
    <source>
        <dbReference type="PROSITE" id="PS50112"/>
    </source>
</evidence>
<gene>
    <name evidence="5" type="ORF">GQ588_01825</name>
</gene>
<sequence>MYNACIIGAFVIVYLFIGDNDKLFFWLLIIIILFIFSFALNVGMHKEIHKKRMIENALKQSEALYRGVINNAAAGIALLNQDGHYHYVNATLCQMTGFSQEELKRLTLFDSIVPEERQESVMHCREVWEGKDAWKKCEKQFRCKDGQSLWAEINLSTVCDSGDNVIHLIMIVLDITVRKKLEKELLYQATTDFLTGIDNRLAFMQKAQEEFSRSERYKRNFTMLLIDIDKFKSVNDQYGHLVGDRVLKEVVKAFKLVLREMDVLARIGGEEFAVIPVESDLMMAQTVAERIQQKVLDVVVEMENTEKIQVSVSIGIAEKKELDLGVDDIFKRADDALYEAKNTGRNRIVVGNELVEDIGVCNGNP</sequence>
<dbReference type="InterPro" id="IPR013767">
    <property type="entry name" value="PAS_fold"/>
</dbReference>
<feature type="transmembrane region" description="Helical" evidence="1">
    <location>
        <begin position="23"/>
        <end position="43"/>
    </location>
</feature>
<dbReference type="SMART" id="SM00091">
    <property type="entry name" value="PAS"/>
    <property type="match status" value="1"/>
</dbReference>
<dbReference type="InterPro" id="IPR000014">
    <property type="entry name" value="PAS"/>
</dbReference>
<dbReference type="SMART" id="SM00267">
    <property type="entry name" value="GGDEF"/>
    <property type="match status" value="1"/>
</dbReference>
<protein>
    <submittedName>
        <fullName evidence="5">Diguanylate cyclase</fullName>
    </submittedName>
</protein>
<feature type="domain" description="PAC" evidence="3">
    <location>
        <begin position="135"/>
        <end position="187"/>
    </location>
</feature>
<accession>A0A857DN46</accession>
<dbReference type="Proteomes" id="UP000430508">
    <property type="component" value="Chromosome"/>
</dbReference>
<feature type="domain" description="GGDEF" evidence="4">
    <location>
        <begin position="219"/>
        <end position="353"/>
    </location>
</feature>
<dbReference type="PROSITE" id="PS50887">
    <property type="entry name" value="GGDEF"/>
    <property type="match status" value="1"/>
</dbReference>
<dbReference type="CDD" id="cd01949">
    <property type="entry name" value="GGDEF"/>
    <property type="match status" value="1"/>
</dbReference>
<proteinExistence type="predicted"/>
<dbReference type="CDD" id="cd00130">
    <property type="entry name" value="PAS"/>
    <property type="match status" value="1"/>
</dbReference>
<dbReference type="Pfam" id="PF00990">
    <property type="entry name" value="GGDEF"/>
    <property type="match status" value="1"/>
</dbReference>
<dbReference type="SMART" id="SM00086">
    <property type="entry name" value="PAC"/>
    <property type="match status" value="1"/>
</dbReference>
<feature type="domain" description="PAS" evidence="2">
    <location>
        <begin position="61"/>
        <end position="119"/>
    </location>
</feature>
<dbReference type="PROSITE" id="PS50113">
    <property type="entry name" value="PAC"/>
    <property type="match status" value="1"/>
</dbReference>
<evidence type="ECO:0000313" key="6">
    <source>
        <dbReference type="Proteomes" id="UP000430508"/>
    </source>
</evidence>